<evidence type="ECO:0000313" key="12">
    <source>
        <dbReference type="EMBL" id="QHT66713.1"/>
    </source>
</evidence>
<evidence type="ECO:0000256" key="4">
    <source>
        <dbReference type="ARBA" id="ARBA00013858"/>
    </source>
</evidence>
<dbReference type="Proteomes" id="UP000480178">
    <property type="component" value="Chromosome"/>
</dbReference>
<evidence type="ECO:0000313" key="13">
    <source>
        <dbReference type="Proteomes" id="UP000480178"/>
    </source>
</evidence>
<comment type="similarity">
    <text evidence="2">Belongs to the MoaE family.</text>
</comment>
<dbReference type="KEGG" id="rhoz:GXP67_08600"/>
<comment type="subunit">
    <text evidence="6">Heterotetramer of 2 MoaD subunits and 2 MoaE subunits. Also stable as homodimer. The enzyme changes between these two forms during catalysis.</text>
</comment>
<evidence type="ECO:0000256" key="9">
    <source>
        <dbReference type="ARBA" id="ARBA00030781"/>
    </source>
</evidence>
<dbReference type="PANTHER" id="PTHR23404">
    <property type="entry name" value="MOLYBDOPTERIN SYNTHASE RELATED"/>
    <property type="match status" value="1"/>
</dbReference>
<dbReference type="Pfam" id="PF02391">
    <property type="entry name" value="MoaE"/>
    <property type="match status" value="1"/>
</dbReference>
<dbReference type="SUPFAM" id="SSF54690">
    <property type="entry name" value="Molybdopterin synthase subunit MoaE"/>
    <property type="match status" value="1"/>
</dbReference>
<dbReference type="Gene3D" id="3.90.1170.40">
    <property type="entry name" value="Molybdopterin biosynthesis MoaE subunit"/>
    <property type="match status" value="1"/>
</dbReference>
<evidence type="ECO:0000256" key="2">
    <source>
        <dbReference type="ARBA" id="ARBA00005426"/>
    </source>
</evidence>
<dbReference type="InterPro" id="IPR036563">
    <property type="entry name" value="MoaE_sf"/>
</dbReference>
<evidence type="ECO:0000256" key="5">
    <source>
        <dbReference type="ARBA" id="ARBA00023150"/>
    </source>
</evidence>
<name>A0A6C0GG01_9BACT</name>
<dbReference type="GO" id="GO:0006777">
    <property type="term" value="P:Mo-molybdopterin cofactor biosynthetic process"/>
    <property type="evidence" value="ECO:0007669"/>
    <property type="project" value="UniProtKB-KW"/>
</dbReference>
<evidence type="ECO:0000256" key="7">
    <source>
        <dbReference type="ARBA" id="ARBA00029745"/>
    </source>
</evidence>
<gene>
    <name evidence="12" type="ORF">GXP67_08600</name>
</gene>
<dbReference type="InterPro" id="IPR003448">
    <property type="entry name" value="Mopterin_biosynth_MoaE"/>
</dbReference>
<evidence type="ECO:0000256" key="8">
    <source>
        <dbReference type="ARBA" id="ARBA00030407"/>
    </source>
</evidence>
<organism evidence="12 13">
    <name type="scientific">Rhodocytophaga rosea</name>
    <dbReference type="NCBI Taxonomy" id="2704465"/>
    <lineage>
        <taxon>Bacteria</taxon>
        <taxon>Pseudomonadati</taxon>
        <taxon>Bacteroidota</taxon>
        <taxon>Cytophagia</taxon>
        <taxon>Cytophagales</taxon>
        <taxon>Rhodocytophagaceae</taxon>
        <taxon>Rhodocytophaga</taxon>
    </lineage>
</organism>
<protein>
    <recommendedName>
        <fullName evidence="4">Molybdopterin synthase catalytic subunit</fullName>
        <ecNumber evidence="3">2.8.1.12</ecNumber>
    </recommendedName>
    <alternativeName>
        <fullName evidence="9">MPT synthase subunit 2</fullName>
    </alternativeName>
    <alternativeName>
        <fullName evidence="7">Molybdenum cofactor biosynthesis protein E</fullName>
    </alternativeName>
    <alternativeName>
        <fullName evidence="8">Molybdopterin-converting factor large subunit</fullName>
    </alternativeName>
    <alternativeName>
        <fullName evidence="10">Molybdopterin-converting factor subunit 2</fullName>
    </alternativeName>
</protein>
<sequence>METIKKKRKVLIEGPIQPSFIADSIAKHNTKTDIGAHAIFLGQVRADEKNGKAVKGIDYSAYPEMAENILAEIREEIFSQYPVICMHIYHSLGMVKVGEISLFVFISCKHRQQSFDALRDIVELIKAKVPVWKKEIYEDESYAWI</sequence>
<accession>A0A6C0GG01</accession>
<dbReference type="CDD" id="cd00756">
    <property type="entry name" value="MoaE"/>
    <property type="match status" value="1"/>
</dbReference>
<evidence type="ECO:0000256" key="10">
    <source>
        <dbReference type="ARBA" id="ARBA00032474"/>
    </source>
</evidence>
<keyword evidence="13" id="KW-1185">Reference proteome</keyword>
<comment type="pathway">
    <text evidence="1">Cofactor biosynthesis; molybdopterin biosynthesis.</text>
</comment>
<dbReference type="RefSeq" id="WP_162442766.1">
    <property type="nucleotide sequence ID" value="NZ_CP048222.1"/>
</dbReference>
<reference evidence="12 13" key="1">
    <citation type="submission" date="2020-01" db="EMBL/GenBank/DDBJ databases">
        <authorList>
            <person name="Kim M.K."/>
        </authorList>
    </citation>
    <scope>NUCLEOTIDE SEQUENCE [LARGE SCALE GENOMIC DNA]</scope>
    <source>
        <strain evidence="12 13">172606-1</strain>
    </source>
</reference>
<keyword evidence="5" id="KW-0501">Molybdenum cofactor biosynthesis</keyword>
<evidence type="ECO:0000256" key="6">
    <source>
        <dbReference type="ARBA" id="ARBA00026066"/>
    </source>
</evidence>
<proteinExistence type="inferred from homology"/>
<comment type="catalytic activity">
    <reaction evidence="11">
        <text>2 [molybdopterin-synthase sulfur-carrier protein]-C-terminal-Gly-aminoethanethioate + cyclic pyranopterin phosphate + H2O = molybdopterin + 2 [molybdopterin-synthase sulfur-carrier protein]-C-terminal Gly-Gly + 2 H(+)</text>
        <dbReference type="Rhea" id="RHEA:26333"/>
        <dbReference type="Rhea" id="RHEA-COMP:12202"/>
        <dbReference type="Rhea" id="RHEA-COMP:19907"/>
        <dbReference type="ChEBI" id="CHEBI:15377"/>
        <dbReference type="ChEBI" id="CHEBI:15378"/>
        <dbReference type="ChEBI" id="CHEBI:58698"/>
        <dbReference type="ChEBI" id="CHEBI:59648"/>
        <dbReference type="ChEBI" id="CHEBI:90778"/>
        <dbReference type="ChEBI" id="CHEBI:232372"/>
        <dbReference type="EC" id="2.8.1.12"/>
    </reaction>
</comment>
<evidence type="ECO:0000256" key="11">
    <source>
        <dbReference type="ARBA" id="ARBA00049878"/>
    </source>
</evidence>
<dbReference type="AlphaFoldDB" id="A0A6C0GG01"/>
<dbReference type="EMBL" id="CP048222">
    <property type="protein sequence ID" value="QHT66713.1"/>
    <property type="molecule type" value="Genomic_DNA"/>
</dbReference>
<dbReference type="EC" id="2.8.1.12" evidence="3"/>
<evidence type="ECO:0000256" key="3">
    <source>
        <dbReference type="ARBA" id="ARBA00011950"/>
    </source>
</evidence>
<evidence type="ECO:0000256" key="1">
    <source>
        <dbReference type="ARBA" id="ARBA00005046"/>
    </source>
</evidence>
<dbReference type="GO" id="GO:0030366">
    <property type="term" value="F:molybdopterin synthase activity"/>
    <property type="evidence" value="ECO:0007669"/>
    <property type="project" value="UniProtKB-EC"/>
</dbReference>